<evidence type="ECO:0000313" key="3">
    <source>
        <dbReference type="Proteomes" id="UP000229329"/>
    </source>
</evidence>
<reference evidence="2 3" key="1">
    <citation type="submission" date="2017-11" db="EMBL/GenBank/DDBJ databases">
        <title>Reclassification of Bisgaard taxon 7 as Conservatibacter flavescens gen. nov., sp. nov.</title>
        <authorList>
            <person name="Christensen H."/>
        </authorList>
    </citation>
    <scope>NUCLEOTIDE SEQUENCE [LARGE SCALE GENOMIC DNA]</scope>
    <source>
        <strain evidence="2 3">7_4</strain>
    </source>
</reference>
<evidence type="ECO:0000313" key="2">
    <source>
        <dbReference type="EMBL" id="PJG85966.1"/>
    </source>
</evidence>
<sequence>MGIGIEAAAQVGRGKENTSSETWQNSQLNTGKLITKSEQGKLTLDGANVNTNRWEADIKGLEITSRQDTEKYHSEQTSVGGSVSITYGSGGGGSVNASHSKAKMDYAQVNQQSGIRVGTGGMNVNVDGHTQLNGAVIESKAAAEDNQFNTKTLSTTDIHNHSEVKTESVSVSSGGMDAMMSAAMSLLGNRNESEHSTTKSAVSANINLNVENGEIPTALSRDTENANQKVGQQDLQAIREQQEMAKVIGEISDSAVKIAAHKELEAIEQANLELGKVKQQAKDENWSAEKMESDPTLNAAQVKAEQAQEAYNQRYGIGSTQGQTIKAVTAALQGLANKSPEQAAVALASPYINQQIHKATQNADGTTNKTANLAAHAVLSAIEAQITGNNALAGAVAGIAGEGTAMLIAEKLYDKP</sequence>
<evidence type="ECO:0000256" key="1">
    <source>
        <dbReference type="SAM" id="MobiDB-lite"/>
    </source>
</evidence>
<dbReference type="InterPro" id="IPR025157">
    <property type="entry name" value="Hemagglutinin_rpt"/>
</dbReference>
<proteinExistence type="predicted"/>
<dbReference type="GO" id="GO:0003824">
    <property type="term" value="F:catalytic activity"/>
    <property type="evidence" value="ECO:0007669"/>
    <property type="project" value="UniProtKB-ARBA"/>
</dbReference>
<protein>
    <submittedName>
        <fullName evidence="2">Heme utilization protein</fullName>
    </submittedName>
</protein>
<organism evidence="2 3">
    <name type="scientific">Conservatibacter flavescens</name>
    <dbReference type="NCBI Taxonomy" id="28161"/>
    <lineage>
        <taxon>Bacteria</taxon>
        <taxon>Pseudomonadati</taxon>
        <taxon>Pseudomonadota</taxon>
        <taxon>Gammaproteobacteria</taxon>
        <taxon>Pasteurellales</taxon>
        <taxon>Pasteurellaceae</taxon>
        <taxon>Conservatibacter</taxon>
    </lineage>
</organism>
<keyword evidence="3" id="KW-1185">Reference proteome</keyword>
<dbReference type="EMBL" id="PHHA01000003">
    <property type="protein sequence ID" value="PJG85966.1"/>
    <property type="molecule type" value="Genomic_DNA"/>
</dbReference>
<dbReference type="Proteomes" id="UP000229329">
    <property type="component" value="Unassembled WGS sequence"/>
</dbReference>
<comment type="caution">
    <text evidence="2">The sequence shown here is derived from an EMBL/GenBank/DDBJ whole genome shotgun (WGS) entry which is preliminary data.</text>
</comment>
<gene>
    <name evidence="2" type="ORF">CVP05_01995</name>
</gene>
<accession>A0A2M8S490</accession>
<feature type="region of interest" description="Disordered" evidence="1">
    <location>
        <begin position="1"/>
        <end position="26"/>
    </location>
</feature>
<name>A0A2M8S490_9PAST</name>
<feature type="non-terminal residue" evidence="2">
    <location>
        <position position="416"/>
    </location>
</feature>
<dbReference type="Pfam" id="PF13332">
    <property type="entry name" value="Fil_haemagg_2"/>
    <property type="match status" value="1"/>
</dbReference>
<dbReference type="AlphaFoldDB" id="A0A2M8S490"/>